<protein>
    <submittedName>
        <fullName evidence="1">Uncharacterized protein</fullName>
    </submittedName>
</protein>
<evidence type="ECO:0000313" key="2">
    <source>
        <dbReference type="Proteomes" id="UP000017836"/>
    </source>
</evidence>
<dbReference type="HOGENOM" id="CLU_2064661_0_0_1"/>
<organism evidence="1 2">
    <name type="scientific">Amborella trichopoda</name>
    <dbReference type="NCBI Taxonomy" id="13333"/>
    <lineage>
        <taxon>Eukaryota</taxon>
        <taxon>Viridiplantae</taxon>
        <taxon>Streptophyta</taxon>
        <taxon>Embryophyta</taxon>
        <taxon>Tracheophyta</taxon>
        <taxon>Spermatophyta</taxon>
        <taxon>Magnoliopsida</taxon>
        <taxon>Amborellales</taxon>
        <taxon>Amborellaceae</taxon>
        <taxon>Amborella</taxon>
    </lineage>
</organism>
<dbReference type="EMBL" id="KI394904">
    <property type="protein sequence ID" value="ERN00430.1"/>
    <property type="molecule type" value="Genomic_DNA"/>
</dbReference>
<proteinExistence type="predicted"/>
<reference evidence="2" key="1">
    <citation type="journal article" date="2013" name="Science">
        <title>The Amborella genome and the evolution of flowering plants.</title>
        <authorList>
            <consortium name="Amborella Genome Project"/>
        </authorList>
    </citation>
    <scope>NUCLEOTIDE SEQUENCE [LARGE SCALE GENOMIC DNA]</scope>
</reference>
<dbReference type="Gramene" id="ERN00430">
    <property type="protein sequence ID" value="ERN00430"/>
    <property type="gene ID" value="AMTR_s00100p00086900"/>
</dbReference>
<evidence type="ECO:0000313" key="1">
    <source>
        <dbReference type="EMBL" id="ERN00430.1"/>
    </source>
</evidence>
<sequence length="119" mass="12898">MSLLHSKMLIGLIGCGGKCRRSQTPADALELGPLPGSLNLGRILLGFSAPPPPGELIQSSLHLEVYYLAQKSLVPLLVLGLRCALRDKLDLLLCSHIPLDNSGHYVRASWVPYQMLRGS</sequence>
<keyword evidence="2" id="KW-1185">Reference proteome</keyword>
<dbReference type="AlphaFoldDB" id="W1P0F8"/>
<name>W1P0F8_AMBTC</name>
<gene>
    <name evidence="1" type="ORF">AMTR_s00100p00086900</name>
</gene>
<accession>W1P0F8</accession>
<dbReference type="Proteomes" id="UP000017836">
    <property type="component" value="Unassembled WGS sequence"/>
</dbReference>